<dbReference type="InterPro" id="IPR051171">
    <property type="entry name" value="CaCA"/>
</dbReference>
<proteinExistence type="predicted"/>
<evidence type="ECO:0000256" key="1">
    <source>
        <dbReference type="ARBA" id="ARBA00022729"/>
    </source>
</evidence>
<dbReference type="InterPro" id="IPR001343">
    <property type="entry name" value="Hemolysn_Ca-bd"/>
</dbReference>
<dbReference type="InterPro" id="IPR003644">
    <property type="entry name" value="Calx_beta"/>
</dbReference>
<sequence>MVNIIIGTSESDLLLGTSEDDEIQGLEGDDTLLGFQGNDTLFAGEGNNLLFGGQGDDYLFGGPGNDTLFGELGDDVIYGGEGNNFILGNSGDDSIVGGSGNDTIYGGQGSDTLIGGEGDDLLFGDRGNDILYTGSGFNSLTGGAGSDLFVIGVGFNGGQTDVITDFRPGFDLIGLANGLEFADLEIAQQGNDTLIRDRQTRERLVLLEATDSTILNSGNFTKSITSITSVLEFWEDSVNADENQSLLQIPITRTGSPLDRVGATLVVAGDSTADVIAEIPVIFEPFETFKEFTVSIVDNDIPDGGRPVTLTLADPSGGASIGQRNEFIINIQDDEPAPVPPPPPGLTPTPIPELPVLNLPSTSQVSLTIEPEAVEEDSGNSLVYTLTRTPDSVGVPLAVDFSVGGTAILGEDYTVSGAARFDGDRGTAIFDQNATTTQFSATPIANDIFQVNRTIEVVLDESGFLYIAEIGVNTATGTIIDDDPPPSPPLYDFSDSRFIGVEGDDPNNPEFVEVTIERSFATEAPSRVDVAITPITAEPGRDFVATPDPTPVMFDAGQTSATVQIELIPNTEPDPTRTANLSFTNFFIESTAGEIEGGQPGRLNPEATLVILDDDGPFSYQFSQSLFTTLEGSDTNVTEVVTIERIGRIREASSVTVELAGITAVPGTDFEQEEITINFRPDQISQTVPITIFGNLVTQPNRNLELSLVPVEGELVGEENPTAELIIIDDDNIPTYDFSRSIFEVSEDDGVTEAVVVVRGGNTSNASSVTVVLEPGPENPATPGVDLVETEVRLEFAPGQEVARVPLEIVDDEIAEPTESIILSFEDFEPRGRAGVTHPTATLLILDNDSPPTYDFGQSEYQVEEGDERNTTMVVELLRSGDISSPSSVDVVLTGITATEGDDFVGSVIPIQFAEGETQARVPIEILGNTLVQPDRTLQLDLDDNFVAIVDGEEQILGQAGTINPSTVLTILDDDIATVSLQVLTPDAVQSSLDWEQDPPAILPSSNAVLRISREPDNFGDLEISLDLEGNRISLEDYQLEIGDEVIPTDGETAEVTIPDGETRIELELVPLDDDHAEADESLTFRLVESDFYIVDPNDNQGTLTILANGTGVRRLTDSLETTEEAYFDSIEGSLRQAVINAVNLGGTQRITFLDEAESGTINLVGALPTLNGDIYFQGPGANNLTIQRDPDLTDEFRLFRVNTGTITFDGLRLANGLAAGTNLDVSVSTTSGSRGGAITIVSTDANVTIIGSLIEENAANNGGAIANSGILNIIDSTIANNQAVNGGGIIIIDGEVKITNSTIANNSAEVGGGIFNSVADLTLTNSTIVDNTAIASGGGVRNIGGSASLQNTLITNNTAPFGPDAAAAPEFAFNSGGGNLIGDGTNASGFTDGVNGDIIGTADDPVDALISPLADHGGLIPTIALLENSPAINAGNNTFADGFVNPGEFDSRGPGFPRIVNDTIDIGAFESEF</sequence>
<dbReference type="SUPFAM" id="SSF51120">
    <property type="entry name" value="beta-Roll"/>
    <property type="match status" value="1"/>
</dbReference>
<feature type="domain" description="Calx-beta" evidence="5">
    <location>
        <begin position="723"/>
        <end position="826"/>
    </location>
</feature>
<dbReference type="Gene3D" id="2.150.10.10">
    <property type="entry name" value="Serralysin-like metalloprotease, C-terminal"/>
    <property type="match status" value="2"/>
</dbReference>
<keyword evidence="4" id="KW-0813">Transport</keyword>
<dbReference type="Pfam" id="PF00353">
    <property type="entry name" value="HemolysinCabind"/>
    <property type="match status" value="3"/>
</dbReference>
<dbReference type="GeneID" id="301681284"/>
<dbReference type="SUPFAM" id="SSF141072">
    <property type="entry name" value="CalX-like"/>
    <property type="match status" value="7"/>
</dbReference>
<evidence type="ECO:0000313" key="7">
    <source>
        <dbReference type="Proteomes" id="UP000326169"/>
    </source>
</evidence>
<accession>A0A5M3T306</accession>
<keyword evidence="1" id="KW-0732">Signal</keyword>
<dbReference type="Pfam" id="PF03160">
    <property type="entry name" value="Calx-beta"/>
    <property type="match status" value="3"/>
</dbReference>
<evidence type="ECO:0000259" key="5">
    <source>
        <dbReference type="SMART" id="SM00237"/>
    </source>
</evidence>
<feature type="domain" description="Calx-beta" evidence="5">
    <location>
        <begin position="841"/>
        <end position="943"/>
    </location>
</feature>
<keyword evidence="3" id="KW-0106">Calcium</keyword>
<evidence type="ECO:0000256" key="3">
    <source>
        <dbReference type="ARBA" id="ARBA00022837"/>
    </source>
</evidence>
<keyword evidence="2" id="KW-0677">Repeat</keyword>
<dbReference type="SUPFAM" id="SSF51126">
    <property type="entry name" value="Pectin lyase-like"/>
    <property type="match status" value="1"/>
</dbReference>
<dbReference type="Proteomes" id="UP000326169">
    <property type="component" value="Unassembled WGS sequence"/>
</dbReference>
<dbReference type="RefSeq" id="WP_014276370.1">
    <property type="nucleotide sequence ID" value="NZ_BIMW01000008.1"/>
</dbReference>
<comment type="caution">
    <text evidence="6">The sequence shown here is derived from an EMBL/GenBank/DDBJ whole genome shotgun (WGS) entry which is preliminary data.</text>
</comment>
<protein>
    <recommendedName>
        <fullName evidence="5">Calx-beta domain-containing protein</fullName>
    </recommendedName>
</protein>
<keyword evidence="4" id="KW-0406">Ion transport</keyword>
<dbReference type="SMART" id="SM00237">
    <property type="entry name" value="Calx_beta"/>
    <property type="match status" value="4"/>
</dbReference>
<name>A0A5M3T306_LIMPL</name>
<dbReference type="PRINTS" id="PR00313">
    <property type="entry name" value="CABNDNGRPT"/>
</dbReference>
<dbReference type="NCBIfam" id="NF041518">
    <property type="entry name" value="choice_anch_Q"/>
    <property type="match status" value="1"/>
</dbReference>
<reference evidence="6 7" key="1">
    <citation type="journal article" date="2019" name="J Genomics">
        <title>The Draft Genome of a Hydrogen-producing Cyanobacterium, Arthrospira platensis NIES-46.</title>
        <authorList>
            <person name="Suzuki S."/>
            <person name="Yamaguchi H."/>
            <person name="Kawachi M."/>
        </authorList>
    </citation>
    <scope>NUCLEOTIDE SEQUENCE [LARGE SCALE GENOMIC DNA]</scope>
    <source>
        <strain evidence="6 7">NIES-46</strain>
    </source>
</reference>
<dbReference type="Gene3D" id="2.60.40.2030">
    <property type="match status" value="7"/>
</dbReference>
<evidence type="ECO:0000313" key="6">
    <source>
        <dbReference type="EMBL" id="GCE92271.1"/>
    </source>
</evidence>
<dbReference type="PROSITE" id="PS00330">
    <property type="entry name" value="HEMOLYSIN_CALCIUM"/>
    <property type="match status" value="2"/>
</dbReference>
<gene>
    <name evidence="6" type="ORF">NIES46_03090</name>
</gene>
<dbReference type="InterPro" id="IPR011050">
    <property type="entry name" value="Pectin_lyase_fold/virulence"/>
</dbReference>
<feature type="domain" description="Calx-beta" evidence="5">
    <location>
        <begin position="607"/>
        <end position="709"/>
    </location>
</feature>
<dbReference type="PANTHER" id="PTHR11878:SF65">
    <property type="entry name" value="NA_CA-EXCHANGE PROTEIN, ISOFORM G"/>
    <property type="match status" value="1"/>
</dbReference>
<dbReference type="PANTHER" id="PTHR11878">
    <property type="entry name" value="SODIUM/CALCIUM EXCHANGER"/>
    <property type="match status" value="1"/>
</dbReference>
<dbReference type="InterPro" id="IPR038081">
    <property type="entry name" value="CalX-like_sf"/>
</dbReference>
<dbReference type="EMBL" id="BIMW01000008">
    <property type="protein sequence ID" value="GCE92271.1"/>
    <property type="molecule type" value="Genomic_DNA"/>
</dbReference>
<organism evidence="6 7">
    <name type="scientific">Limnospira platensis NIES-46</name>
    <dbReference type="NCBI Taxonomy" id="1236695"/>
    <lineage>
        <taxon>Bacteria</taxon>
        <taxon>Bacillati</taxon>
        <taxon>Cyanobacteriota</taxon>
        <taxon>Cyanophyceae</taxon>
        <taxon>Oscillatoriophycideae</taxon>
        <taxon>Oscillatoriales</taxon>
        <taxon>Sirenicapillariaceae</taxon>
        <taxon>Limnospira</taxon>
    </lineage>
</organism>
<evidence type="ECO:0000256" key="2">
    <source>
        <dbReference type="ARBA" id="ARBA00022737"/>
    </source>
</evidence>
<feature type="domain" description="Calx-beta" evidence="5">
    <location>
        <begin position="475"/>
        <end position="584"/>
    </location>
</feature>
<evidence type="ECO:0000256" key="4">
    <source>
        <dbReference type="ARBA" id="ARBA00023065"/>
    </source>
</evidence>
<dbReference type="InterPro" id="IPR059226">
    <property type="entry name" value="Choice_anch_Q_dom"/>
</dbReference>
<dbReference type="InterPro" id="IPR011049">
    <property type="entry name" value="Serralysin-like_metalloprot_C"/>
</dbReference>
<keyword evidence="7" id="KW-1185">Reference proteome</keyword>
<dbReference type="InterPro" id="IPR018511">
    <property type="entry name" value="Hemolysin-typ_Ca-bd_CS"/>
</dbReference>